<dbReference type="STRING" id="8153.ENSHBUP00000018754"/>
<dbReference type="PANTHER" id="PTHR31635">
    <property type="entry name" value="REVERSE TRANSCRIPTASE DOMAIN-CONTAINING PROTEIN-RELATED"/>
    <property type="match status" value="1"/>
</dbReference>
<dbReference type="Ensembl" id="ENSHBUT00000035215.1">
    <property type="protein sequence ID" value="ENSHBUP00000018754.1"/>
    <property type="gene ID" value="ENSHBUG00000020868.1"/>
</dbReference>
<accession>A0A3Q2WB55</accession>
<name>A0A3Q2WB55_HAPBU</name>
<organism evidence="2 3">
    <name type="scientific">Haplochromis burtoni</name>
    <name type="common">Burton's mouthbrooder</name>
    <name type="synonym">Chromis burtoni</name>
    <dbReference type="NCBI Taxonomy" id="8153"/>
    <lineage>
        <taxon>Eukaryota</taxon>
        <taxon>Metazoa</taxon>
        <taxon>Chordata</taxon>
        <taxon>Craniata</taxon>
        <taxon>Vertebrata</taxon>
        <taxon>Euteleostomi</taxon>
        <taxon>Actinopterygii</taxon>
        <taxon>Neopterygii</taxon>
        <taxon>Teleostei</taxon>
        <taxon>Neoteleostei</taxon>
        <taxon>Acanthomorphata</taxon>
        <taxon>Ovalentaria</taxon>
        <taxon>Cichlomorphae</taxon>
        <taxon>Cichliformes</taxon>
        <taxon>Cichlidae</taxon>
        <taxon>African cichlids</taxon>
        <taxon>Pseudocrenilabrinae</taxon>
        <taxon>Haplochromini</taxon>
        <taxon>Haplochromis</taxon>
    </lineage>
</organism>
<evidence type="ECO:0000313" key="3">
    <source>
        <dbReference type="Proteomes" id="UP000264840"/>
    </source>
</evidence>
<protein>
    <recommendedName>
        <fullName evidence="1">Reverse transcriptase domain-containing protein</fullName>
    </recommendedName>
</protein>
<dbReference type="OMA" id="KWINWIM"/>
<dbReference type="Proteomes" id="UP000264840">
    <property type="component" value="Unplaced"/>
</dbReference>
<reference evidence="2" key="1">
    <citation type="submission" date="2025-08" db="UniProtKB">
        <authorList>
            <consortium name="Ensembl"/>
        </authorList>
    </citation>
    <scope>IDENTIFICATION</scope>
</reference>
<dbReference type="InterPro" id="IPR000477">
    <property type="entry name" value="RT_dom"/>
</dbReference>
<reference evidence="2" key="2">
    <citation type="submission" date="2025-09" db="UniProtKB">
        <authorList>
            <consortium name="Ensembl"/>
        </authorList>
    </citation>
    <scope>IDENTIFICATION</scope>
</reference>
<dbReference type="CDD" id="cd01650">
    <property type="entry name" value="RT_nLTR_like"/>
    <property type="match status" value="1"/>
</dbReference>
<dbReference type="SUPFAM" id="SSF56672">
    <property type="entry name" value="DNA/RNA polymerases"/>
    <property type="match status" value="1"/>
</dbReference>
<dbReference type="PROSITE" id="PS50878">
    <property type="entry name" value="RT_POL"/>
    <property type="match status" value="1"/>
</dbReference>
<evidence type="ECO:0000313" key="2">
    <source>
        <dbReference type="Ensembl" id="ENSHBUP00000018754.1"/>
    </source>
</evidence>
<keyword evidence="3" id="KW-1185">Reference proteome</keyword>
<dbReference type="AlphaFoldDB" id="A0A3Q2WB55"/>
<feature type="domain" description="Reverse transcriptase" evidence="1">
    <location>
        <begin position="114"/>
        <end position="372"/>
    </location>
</feature>
<proteinExistence type="predicted"/>
<evidence type="ECO:0000259" key="1">
    <source>
        <dbReference type="PROSITE" id="PS50878"/>
    </source>
</evidence>
<dbReference type="InterPro" id="IPR043502">
    <property type="entry name" value="DNA/RNA_pol_sf"/>
</dbReference>
<dbReference type="GeneTree" id="ENSGT00940000163737"/>
<dbReference type="PANTHER" id="PTHR31635:SF196">
    <property type="entry name" value="REVERSE TRANSCRIPTASE DOMAIN-CONTAINING PROTEIN-RELATED"/>
    <property type="match status" value="1"/>
</dbReference>
<sequence>LIEEKGVIMELEREGKLVTGRDNILKMVEEYYSSLFGAEEVDRGAQEMVLGFLKERLPEDARKLLERSITNHELYEAIKTMKNNKVPGIDGLTKEFYITFWDLIGDHLLEVFDEMCETGRMPKSMRTGVISLLHKKGSPAVLSNYRPLSMVCVDYKILSRTLARRLARVLPAIINADQTCGVKGRQISSNLQLHRDVLTYIEERNLTTICVTLDQEKAFDRVNHDFLWRVIRIFDTGGKFLNWISMMYTDIICKIKINGHLTEEVQQTRGLQQGCPLSALLYVIYVEPLACAIRGKEKIRGVPLPGGEVLKISQYADDTVLYVEDDGSVREMMRTIQTFESAAGSKVNKEKSHYKFLGRWAGRRETLCGLSLCEGPIIQKGWKYLGVGGRRQNASCTWTILTSYVQTYLR</sequence>
<dbReference type="Pfam" id="PF00078">
    <property type="entry name" value="RVT_1"/>
    <property type="match status" value="1"/>
</dbReference>